<dbReference type="Proteomes" id="UP000256695">
    <property type="component" value="Unassembled WGS sequence"/>
</dbReference>
<dbReference type="OrthoDB" id="5327097at2"/>
<dbReference type="EMBL" id="NXLX01000030">
    <property type="protein sequence ID" value="RDU71305.1"/>
    <property type="molecule type" value="Genomic_DNA"/>
</dbReference>
<accession>A0A3D8J2D6</accession>
<dbReference type="RefSeq" id="WP_115579692.1">
    <property type="nucleotide sequence ID" value="NZ_NXLX01000030.1"/>
</dbReference>
<evidence type="ECO:0000313" key="1">
    <source>
        <dbReference type="EMBL" id="RDU71305.1"/>
    </source>
</evidence>
<comment type="caution">
    <text evidence="1">The sequence shown here is derived from an EMBL/GenBank/DDBJ whole genome shotgun (WGS) entry which is preliminary data.</text>
</comment>
<sequence length="89" mass="10899">MRQVFLCLFCFYSLFGNMQREIKNRIVPNVFFTPEQLELEMIFNSRVKIGGKWYRVNDNIFNFVIKKINMQNIVLEDSMKREWILKIRD</sequence>
<reference evidence="1 2" key="1">
    <citation type="submission" date="2018-04" db="EMBL/GenBank/DDBJ databases">
        <title>Novel Campyloabacter and Helicobacter Species and Strains.</title>
        <authorList>
            <person name="Mannion A.J."/>
            <person name="Shen Z."/>
            <person name="Fox J.G."/>
        </authorList>
    </citation>
    <scope>NUCLEOTIDE SEQUENCE [LARGE SCALE GENOMIC DNA]</scope>
    <source>
        <strain evidence="1 2">MIT 04-9362</strain>
    </source>
</reference>
<name>A0A3D8J2D6_9HELI</name>
<dbReference type="AlphaFoldDB" id="A0A3D8J2D6"/>
<keyword evidence="2" id="KW-1185">Reference proteome</keyword>
<organism evidence="1 2">
    <name type="scientific">Helicobacter anseris</name>
    <dbReference type="NCBI Taxonomy" id="375926"/>
    <lineage>
        <taxon>Bacteria</taxon>
        <taxon>Pseudomonadati</taxon>
        <taxon>Campylobacterota</taxon>
        <taxon>Epsilonproteobacteria</taxon>
        <taxon>Campylobacterales</taxon>
        <taxon>Helicobacteraceae</taxon>
        <taxon>Helicobacter</taxon>
    </lineage>
</organism>
<protein>
    <submittedName>
        <fullName evidence="1">Uncharacterized protein</fullName>
    </submittedName>
</protein>
<evidence type="ECO:0000313" key="2">
    <source>
        <dbReference type="Proteomes" id="UP000256695"/>
    </source>
</evidence>
<proteinExistence type="predicted"/>
<gene>
    <name evidence="1" type="ORF">CQA57_07880</name>
</gene>